<keyword evidence="1" id="KW-1015">Disulfide bond</keyword>
<evidence type="ECO:0000259" key="2">
    <source>
        <dbReference type="PROSITE" id="PS51352"/>
    </source>
</evidence>
<dbReference type="Gene3D" id="3.40.30.10">
    <property type="entry name" value="Glutaredoxin"/>
    <property type="match status" value="1"/>
</dbReference>
<dbReference type="InterPro" id="IPR013766">
    <property type="entry name" value="Thioredoxin_domain"/>
</dbReference>
<evidence type="ECO:0000313" key="3">
    <source>
        <dbReference type="EMBL" id="MFD0869049.1"/>
    </source>
</evidence>
<dbReference type="PROSITE" id="PS51352">
    <property type="entry name" value="THIOREDOXIN_2"/>
    <property type="match status" value="1"/>
</dbReference>
<comment type="caution">
    <text evidence="3">The sequence shown here is derived from an EMBL/GenBank/DDBJ whole genome shotgun (WGS) entry which is preliminary data.</text>
</comment>
<keyword evidence="4" id="KW-1185">Reference proteome</keyword>
<dbReference type="PANTHER" id="PTHR42852:SF1">
    <property type="entry name" value="THIOREDOXIN-LIKE PROTEIN YNEN"/>
    <property type="match status" value="1"/>
</dbReference>
<reference evidence="4" key="1">
    <citation type="journal article" date="2019" name="Int. J. Syst. Evol. Microbiol.">
        <title>The Global Catalogue of Microorganisms (GCM) 10K type strain sequencing project: providing services to taxonomists for standard genome sequencing and annotation.</title>
        <authorList>
            <consortium name="The Broad Institute Genomics Platform"/>
            <consortium name="The Broad Institute Genome Sequencing Center for Infectious Disease"/>
            <person name="Wu L."/>
            <person name="Ma J."/>
        </authorList>
    </citation>
    <scope>NUCLEOTIDE SEQUENCE [LARGE SCALE GENOMIC DNA]</scope>
    <source>
        <strain evidence="4">CCUG 57263</strain>
    </source>
</reference>
<evidence type="ECO:0000313" key="4">
    <source>
        <dbReference type="Proteomes" id="UP001597120"/>
    </source>
</evidence>
<accession>A0ABW3D984</accession>
<dbReference type="CDD" id="cd02966">
    <property type="entry name" value="TlpA_like_family"/>
    <property type="match status" value="1"/>
</dbReference>
<gene>
    <name evidence="3" type="ORF">ACFQ03_07795</name>
</gene>
<organism evidence="3 4">
    <name type="scientific">Paenibacillus residui</name>
    <dbReference type="NCBI Taxonomy" id="629724"/>
    <lineage>
        <taxon>Bacteria</taxon>
        <taxon>Bacillati</taxon>
        <taxon>Bacillota</taxon>
        <taxon>Bacilli</taxon>
        <taxon>Bacillales</taxon>
        <taxon>Paenibacillaceae</taxon>
        <taxon>Paenibacillus</taxon>
    </lineage>
</organism>
<dbReference type="RefSeq" id="WP_144932678.1">
    <property type="nucleotide sequence ID" value="NZ_JBHTIU010000027.1"/>
</dbReference>
<dbReference type="InterPro" id="IPR036249">
    <property type="entry name" value="Thioredoxin-like_sf"/>
</dbReference>
<name>A0ABW3D984_9BACL</name>
<feature type="domain" description="Thioredoxin" evidence="2">
    <location>
        <begin position="39"/>
        <end position="179"/>
    </location>
</feature>
<dbReference type="SUPFAM" id="SSF52833">
    <property type="entry name" value="Thioredoxin-like"/>
    <property type="match status" value="1"/>
</dbReference>
<dbReference type="InterPro" id="IPR000866">
    <property type="entry name" value="AhpC/TSA"/>
</dbReference>
<dbReference type="InterPro" id="IPR050553">
    <property type="entry name" value="Thioredoxin_ResA/DsbE_sf"/>
</dbReference>
<evidence type="ECO:0000256" key="1">
    <source>
        <dbReference type="ARBA" id="ARBA00023157"/>
    </source>
</evidence>
<dbReference type="EMBL" id="JBHTIU010000027">
    <property type="protein sequence ID" value="MFD0869049.1"/>
    <property type="molecule type" value="Genomic_DNA"/>
</dbReference>
<dbReference type="PANTHER" id="PTHR42852">
    <property type="entry name" value="THIOL:DISULFIDE INTERCHANGE PROTEIN DSBE"/>
    <property type="match status" value="1"/>
</dbReference>
<dbReference type="PROSITE" id="PS00194">
    <property type="entry name" value="THIOREDOXIN_1"/>
    <property type="match status" value="1"/>
</dbReference>
<dbReference type="Pfam" id="PF00578">
    <property type="entry name" value="AhpC-TSA"/>
    <property type="match status" value="1"/>
</dbReference>
<sequence>MKKQAWIIIMIAFLIGLAVYQNGSDGQNKQSAADLEVQPLVGFKAPIFQLKGMDGEMYSLAEETKPAIINFWASWCGPCELEAPELVKLYDKYRDEIEIYAVNATTLDKEKNAREFAERHEFDFPVLLDDDSKHKVIDLFEVQAYPTTFFVNRNGVIVDKVLGLVDPGTLEKKVKQMIKSK</sequence>
<protein>
    <submittedName>
        <fullName evidence="3">TlpA family protein disulfide reductase</fullName>
    </submittedName>
</protein>
<proteinExistence type="predicted"/>
<dbReference type="InterPro" id="IPR017937">
    <property type="entry name" value="Thioredoxin_CS"/>
</dbReference>
<dbReference type="Proteomes" id="UP001597120">
    <property type="component" value="Unassembled WGS sequence"/>
</dbReference>